<dbReference type="Pfam" id="PF00034">
    <property type="entry name" value="Cytochrom_C"/>
    <property type="match status" value="1"/>
</dbReference>
<evidence type="ECO:0000256" key="2">
    <source>
        <dbReference type="ARBA" id="ARBA00022723"/>
    </source>
</evidence>
<dbReference type="PROSITE" id="PS51007">
    <property type="entry name" value="CYTC"/>
    <property type="match status" value="1"/>
</dbReference>
<dbReference type="NCBIfam" id="TIGR04485">
    <property type="entry name" value="thiosulf_SoxX"/>
    <property type="match status" value="1"/>
</dbReference>
<dbReference type="EMBL" id="JAPTYD010000044">
    <property type="protein sequence ID" value="MCZ0963627.1"/>
    <property type="molecule type" value="Genomic_DNA"/>
</dbReference>
<name>A0ABT4JAJ5_9RHOB</name>
<dbReference type="InterPro" id="IPR036909">
    <property type="entry name" value="Cyt_c-like_dom_sf"/>
</dbReference>
<protein>
    <submittedName>
        <fullName evidence="7">Sulfur oxidation c-type cytochrome SoxX</fullName>
    </submittedName>
</protein>
<keyword evidence="5" id="KW-0732">Signal</keyword>
<feature type="domain" description="Cytochrome c" evidence="6">
    <location>
        <begin position="44"/>
        <end position="158"/>
    </location>
</feature>
<dbReference type="RefSeq" id="WP_268943718.1">
    <property type="nucleotide sequence ID" value="NZ_JAPTYD010000044.1"/>
</dbReference>
<keyword evidence="1 4" id="KW-0349">Heme</keyword>
<dbReference type="Proteomes" id="UP001149822">
    <property type="component" value="Unassembled WGS sequence"/>
</dbReference>
<dbReference type="InterPro" id="IPR030999">
    <property type="entry name" value="Thiosulf_SoxX"/>
</dbReference>
<accession>A0ABT4JAJ5</accession>
<evidence type="ECO:0000256" key="4">
    <source>
        <dbReference type="PROSITE-ProRule" id="PRU00433"/>
    </source>
</evidence>
<evidence type="ECO:0000259" key="6">
    <source>
        <dbReference type="PROSITE" id="PS51007"/>
    </source>
</evidence>
<keyword evidence="8" id="KW-1185">Reference proteome</keyword>
<reference evidence="7" key="1">
    <citation type="submission" date="2022-12" db="EMBL/GenBank/DDBJ databases">
        <title>Paracoccus sp. EF6 isolated from a lake water.</title>
        <authorList>
            <person name="Liu H."/>
        </authorList>
    </citation>
    <scope>NUCLEOTIDE SEQUENCE</scope>
    <source>
        <strain evidence="7">EF6</strain>
    </source>
</reference>
<dbReference type="InterPro" id="IPR009056">
    <property type="entry name" value="Cyt_c-like_dom"/>
</dbReference>
<gene>
    <name evidence="7" type="primary">soxX</name>
    <name evidence="7" type="ORF">OU682_18650</name>
</gene>
<evidence type="ECO:0000313" key="7">
    <source>
        <dbReference type="EMBL" id="MCZ0963627.1"/>
    </source>
</evidence>
<evidence type="ECO:0000256" key="3">
    <source>
        <dbReference type="ARBA" id="ARBA00023004"/>
    </source>
</evidence>
<organism evidence="7 8">
    <name type="scientific">Paracoccus benzoatiresistens</name>
    <dbReference type="NCBI Taxonomy" id="2997341"/>
    <lineage>
        <taxon>Bacteria</taxon>
        <taxon>Pseudomonadati</taxon>
        <taxon>Pseudomonadota</taxon>
        <taxon>Alphaproteobacteria</taxon>
        <taxon>Rhodobacterales</taxon>
        <taxon>Paracoccaceae</taxon>
        <taxon>Paracoccus</taxon>
    </lineage>
</organism>
<evidence type="ECO:0000313" key="8">
    <source>
        <dbReference type="Proteomes" id="UP001149822"/>
    </source>
</evidence>
<keyword evidence="3 4" id="KW-0408">Iron</keyword>
<comment type="caution">
    <text evidence="7">The sequence shown here is derived from an EMBL/GenBank/DDBJ whole genome shotgun (WGS) entry which is preliminary data.</text>
</comment>
<feature type="chain" id="PRO_5046429429" evidence="5">
    <location>
        <begin position="21"/>
        <end position="159"/>
    </location>
</feature>
<sequence length="159" mass="16846">MQHILVLTVVVAGLGAPVMAEIAPADVPWAEDGSISESLTGTPGKPEEGKVVMTTNALGNCVACHAIEALPDVPFQGNIGPQLDGAADRWSEAQLRGIVVDAKHTFPDSFMPGMYKVGPFIRPGVAYTAKPPEKPEDIQPILSAQQVEDVVAYLMTLKE</sequence>
<feature type="signal peptide" evidence="5">
    <location>
        <begin position="1"/>
        <end position="20"/>
    </location>
</feature>
<evidence type="ECO:0000256" key="1">
    <source>
        <dbReference type="ARBA" id="ARBA00022617"/>
    </source>
</evidence>
<keyword evidence="2 4" id="KW-0479">Metal-binding</keyword>
<evidence type="ECO:0000256" key="5">
    <source>
        <dbReference type="SAM" id="SignalP"/>
    </source>
</evidence>
<dbReference type="Gene3D" id="1.10.760.10">
    <property type="entry name" value="Cytochrome c-like domain"/>
    <property type="match status" value="1"/>
</dbReference>
<dbReference type="SUPFAM" id="SSF46626">
    <property type="entry name" value="Cytochrome c"/>
    <property type="match status" value="1"/>
</dbReference>
<proteinExistence type="predicted"/>